<protein>
    <submittedName>
        <fullName evidence="2 3">Uncharacterized protein</fullName>
    </submittedName>
</protein>
<evidence type="ECO:0000313" key="3">
    <source>
        <dbReference type="WBParaSite" id="PgE323_g001_t03"/>
    </source>
</evidence>
<evidence type="ECO:0000313" key="1">
    <source>
        <dbReference type="Proteomes" id="UP000887569"/>
    </source>
</evidence>
<dbReference type="Proteomes" id="UP000887569">
    <property type="component" value="Unplaced"/>
</dbReference>
<organism evidence="1 3">
    <name type="scientific">Parascaris univalens</name>
    <name type="common">Nematode worm</name>
    <dbReference type="NCBI Taxonomy" id="6257"/>
    <lineage>
        <taxon>Eukaryota</taxon>
        <taxon>Metazoa</taxon>
        <taxon>Ecdysozoa</taxon>
        <taxon>Nematoda</taxon>
        <taxon>Chromadorea</taxon>
        <taxon>Rhabditida</taxon>
        <taxon>Spirurina</taxon>
        <taxon>Ascaridomorpha</taxon>
        <taxon>Ascaridoidea</taxon>
        <taxon>Ascarididae</taxon>
        <taxon>Parascaris</taxon>
    </lineage>
</organism>
<keyword evidence="1" id="KW-1185">Reference proteome</keyword>
<dbReference type="WBParaSite" id="PgE323_g001_t03">
    <property type="protein sequence ID" value="PgE323_g001_t03"/>
    <property type="gene ID" value="PgE323_g001"/>
</dbReference>
<reference evidence="2 3" key="1">
    <citation type="submission" date="2022-11" db="UniProtKB">
        <authorList>
            <consortium name="WormBaseParasite"/>
        </authorList>
    </citation>
    <scope>IDENTIFICATION</scope>
</reference>
<sequence>MPLAAGSTNRSPLPCLETPRCLSKWAHMKFSEAPESTRLQDIPFMVTAQWFV</sequence>
<accession>A0A915A372</accession>
<dbReference type="WBParaSite" id="PgE323_g001_t02">
    <property type="protein sequence ID" value="PgE323_g001_t02"/>
    <property type="gene ID" value="PgE323_g001"/>
</dbReference>
<name>A0A915A372_PARUN</name>
<proteinExistence type="predicted"/>
<evidence type="ECO:0000313" key="2">
    <source>
        <dbReference type="WBParaSite" id="PgE323_g001_t02"/>
    </source>
</evidence>
<dbReference type="AlphaFoldDB" id="A0A915A372"/>